<keyword evidence="1" id="KW-0812">Transmembrane</keyword>
<dbReference type="Proteomes" id="UP000030682">
    <property type="component" value="Unassembled WGS sequence"/>
</dbReference>
<sequence>MYHYSGSLQYATGVFVWFHIIDSKAIIYYYHRQQDIHHMRIKEAMNPN</sequence>
<gene>
    <name evidence="2" type="ORF">BTDB27_p000293</name>
</gene>
<name>W8ZAZ7_BACTU</name>
<dbReference type="AlphaFoldDB" id="W8ZAZ7"/>
<keyword evidence="1" id="KW-1133">Transmembrane helix</keyword>
<dbReference type="EMBL" id="HG810024">
    <property type="protein sequence ID" value="CDN39630.1"/>
    <property type="molecule type" value="Genomic_DNA"/>
</dbReference>
<accession>W8ZAZ7</accession>
<evidence type="ECO:0000256" key="1">
    <source>
        <dbReference type="SAM" id="Phobius"/>
    </source>
</evidence>
<protein>
    <submittedName>
        <fullName evidence="2">Uncharacterized protein</fullName>
    </submittedName>
</protein>
<organism evidence="2">
    <name type="scientific">Bacillus thuringiensis DB27</name>
    <dbReference type="NCBI Taxonomy" id="1431339"/>
    <lineage>
        <taxon>Bacteria</taxon>
        <taxon>Bacillati</taxon>
        <taxon>Bacillota</taxon>
        <taxon>Bacilli</taxon>
        <taxon>Bacillales</taxon>
        <taxon>Bacillaceae</taxon>
        <taxon>Bacillus</taxon>
        <taxon>Bacillus cereus group</taxon>
    </lineage>
</organism>
<keyword evidence="1" id="KW-0472">Membrane</keyword>
<evidence type="ECO:0000313" key="2">
    <source>
        <dbReference type="EMBL" id="CDN39630.1"/>
    </source>
</evidence>
<reference evidence="2" key="1">
    <citation type="submission" date="2014-01" db="EMBL/GenBank/DDBJ databases">
        <title>Draft genome sequence of highly nematicidal Bacillus thuringiensis DB27.</title>
        <authorList>
            <person name="Iatsenko I."/>
            <person name="Pickard D."/>
            <person name="Corton C."/>
            <person name="Dougan G."/>
            <person name="Sommer R.J."/>
        </authorList>
    </citation>
    <scope>NUCLEOTIDE SEQUENCE [LARGE SCALE GENOMIC DNA]</scope>
    <source>
        <strain evidence="2">DB27</strain>
    </source>
</reference>
<reference evidence="2" key="2">
    <citation type="submission" date="2014-01" db="EMBL/GenBank/DDBJ databases">
        <authorList>
            <person name="Aslett M."/>
        </authorList>
    </citation>
    <scope>NUCLEOTIDE SEQUENCE [LARGE SCALE GENOMIC DNA]</scope>
    <source>
        <strain evidence="2">DB27</strain>
    </source>
</reference>
<dbReference type="RefSeq" id="WP_155251527.1">
    <property type="nucleotide sequence ID" value="NZ_HG810024.1"/>
</dbReference>
<proteinExistence type="predicted"/>
<dbReference type="HOGENOM" id="CLU_3149799_0_0_9"/>
<feature type="transmembrane region" description="Helical" evidence="1">
    <location>
        <begin position="12"/>
        <end position="30"/>
    </location>
</feature>